<dbReference type="EMBL" id="DVON01000075">
    <property type="protein sequence ID" value="HIV12197.1"/>
    <property type="molecule type" value="Genomic_DNA"/>
</dbReference>
<evidence type="ECO:0000256" key="2">
    <source>
        <dbReference type="ARBA" id="ARBA00023125"/>
    </source>
</evidence>
<dbReference type="SMART" id="SM00342">
    <property type="entry name" value="HTH_ARAC"/>
    <property type="match status" value="1"/>
</dbReference>
<sequence length="320" mass="36982">MGTNENRVKKNKERDWTEFRYYAVPEDTHMLALQGDEWIQCFGEGVESLHFHNHMEIGYCYYGEGEMLIGDQVIPFREGTCTMIPRNIPHTTKSRPGTLSRWEYIFADVEGLADRIFAGKRIMRDRAVRLLNGTAYVLEAGENEEISRLIRAILKEMEERDWFYQEKAGSCLDALLLAAARMTTRRTEPVVMEEAGISQLAPALDYISKHYDQPLKIGELAEVCYLSESHFRKLFREKMNMTPTDYMSLVRVQVACEMLNKTEKSILEIGQAVGFPSLSTFNRNFRKIMGISPVQWKHVPQNYDQKIVNWEIMKGSLTIG</sequence>
<dbReference type="AlphaFoldDB" id="A0A9D1NSU2"/>
<comment type="caution">
    <text evidence="5">The sequence shown here is derived from an EMBL/GenBank/DDBJ whole genome shotgun (WGS) entry which is preliminary data.</text>
</comment>
<dbReference type="InterPro" id="IPR018062">
    <property type="entry name" value="HTH_AraC-typ_CS"/>
</dbReference>
<keyword evidence="2" id="KW-0238">DNA-binding</keyword>
<dbReference type="InterPro" id="IPR009057">
    <property type="entry name" value="Homeodomain-like_sf"/>
</dbReference>
<evidence type="ECO:0000313" key="6">
    <source>
        <dbReference type="Proteomes" id="UP000886723"/>
    </source>
</evidence>
<organism evidence="5 6">
    <name type="scientific">Candidatus Pullilachnospira stercoravium</name>
    <dbReference type="NCBI Taxonomy" id="2840913"/>
    <lineage>
        <taxon>Bacteria</taxon>
        <taxon>Bacillati</taxon>
        <taxon>Bacillota</taxon>
        <taxon>Clostridia</taxon>
        <taxon>Lachnospirales</taxon>
        <taxon>Lachnospiraceae</taxon>
        <taxon>Lachnospiraceae incertae sedis</taxon>
        <taxon>Candidatus Pullilachnospira</taxon>
    </lineage>
</organism>
<evidence type="ECO:0000256" key="1">
    <source>
        <dbReference type="ARBA" id="ARBA00023015"/>
    </source>
</evidence>
<dbReference type="GO" id="GO:0003700">
    <property type="term" value="F:DNA-binding transcription factor activity"/>
    <property type="evidence" value="ECO:0007669"/>
    <property type="project" value="InterPro"/>
</dbReference>
<dbReference type="PROSITE" id="PS01124">
    <property type="entry name" value="HTH_ARAC_FAMILY_2"/>
    <property type="match status" value="1"/>
</dbReference>
<reference evidence="5" key="2">
    <citation type="journal article" date="2021" name="PeerJ">
        <title>Extensive microbial diversity within the chicken gut microbiome revealed by metagenomics and culture.</title>
        <authorList>
            <person name="Gilroy R."/>
            <person name="Ravi A."/>
            <person name="Getino M."/>
            <person name="Pursley I."/>
            <person name="Horton D.L."/>
            <person name="Alikhan N.F."/>
            <person name="Baker D."/>
            <person name="Gharbi K."/>
            <person name="Hall N."/>
            <person name="Watson M."/>
            <person name="Adriaenssens E.M."/>
            <person name="Foster-Nyarko E."/>
            <person name="Jarju S."/>
            <person name="Secka A."/>
            <person name="Antonio M."/>
            <person name="Oren A."/>
            <person name="Chaudhuri R.R."/>
            <person name="La Ragione R."/>
            <person name="Hildebrand F."/>
            <person name="Pallen M.J."/>
        </authorList>
    </citation>
    <scope>NUCLEOTIDE SEQUENCE</scope>
    <source>
        <strain evidence="5">ChiBcec2-4451</strain>
    </source>
</reference>
<dbReference type="Gene3D" id="1.10.10.60">
    <property type="entry name" value="Homeodomain-like"/>
    <property type="match status" value="2"/>
</dbReference>
<keyword evidence="1" id="KW-0805">Transcription regulation</keyword>
<gene>
    <name evidence="5" type="ORF">IAA63_03525</name>
</gene>
<accession>A0A9D1NSU2</accession>
<dbReference type="Gene3D" id="2.60.120.10">
    <property type="entry name" value="Jelly Rolls"/>
    <property type="match status" value="1"/>
</dbReference>
<reference evidence="5" key="1">
    <citation type="submission" date="2020-10" db="EMBL/GenBank/DDBJ databases">
        <authorList>
            <person name="Gilroy R."/>
        </authorList>
    </citation>
    <scope>NUCLEOTIDE SEQUENCE</scope>
    <source>
        <strain evidence="5">ChiBcec2-4451</strain>
    </source>
</reference>
<dbReference type="SUPFAM" id="SSF46689">
    <property type="entry name" value="Homeodomain-like"/>
    <property type="match status" value="2"/>
</dbReference>
<keyword evidence="3" id="KW-0804">Transcription</keyword>
<evidence type="ECO:0000259" key="4">
    <source>
        <dbReference type="PROSITE" id="PS01124"/>
    </source>
</evidence>
<dbReference type="InterPro" id="IPR018060">
    <property type="entry name" value="HTH_AraC"/>
</dbReference>
<dbReference type="Pfam" id="PF02311">
    <property type="entry name" value="AraC_binding"/>
    <property type="match status" value="1"/>
</dbReference>
<evidence type="ECO:0000256" key="3">
    <source>
        <dbReference type="ARBA" id="ARBA00023163"/>
    </source>
</evidence>
<evidence type="ECO:0000313" key="5">
    <source>
        <dbReference type="EMBL" id="HIV12197.1"/>
    </source>
</evidence>
<dbReference type="InterPro" id="IPR003313">
    <property type="entry name" value="AraC-bd"/>
</dbReference>
<dbReference type="SUPFAM" id="SSF51215">
    <property type="entry name" value="Regulatory protein AraC"/>
    <property type="match status" value="1"/>
</dbReference>
<dbReference type="InterPro" id="IPR037923">
    <property type="entry name" value="HTH-like"/>
</dbReference>
<dbReference type="Pfam" id="PF12833">
    <property type="entry name" value="HTH_18"/>
    <property type="match status" value="1"/>
</dbReference>
<dbReference type="PANTHER" id="PTHR43280">
    <property type="entry name" value="ARAC-FAMILY TRANSCRIPTIONAL REGULATOR"/>
    <property type="match status" value="1"/>
</dbReference>
<protein>
    <submittedName>
        <fullName evidence="5">Helix-turn-helix transcriptional regulator</fullName>
    </submittedName>
</protein>
<dbReference type="Proteomes" id="UP000886723">
    <property type="component" value="Unassembled WGS sequence"/>
</dbReference>
<feature type="domain" description="HTH araC/xylS-type" evidence="4">
    <location>
        <begin position="201"/>
        <end position="299"/>
    </location>
</feature>
<dbReference type="PROSITE" id="PS00041">
    <property type="entry name" value="HTH_ARAC_FAMILY_1"/>
    <property type="match status" value="1"/>
</dbReference>
<name>A0A9D1NSU2_9FIRM</name>
<proteinExistence type="predicted"/>
<dbReference type="InterPro" id="IPR014710">
    <property type="entry name" value="RmlC-like_jellyroll"/>
</dbReference>
<dbReference type="PANTHER" id="PTHR43280:SF28">
    <property type="entry name" value="HTH-TYPE TRANSCRIPTIONAL ACTIVATOR RHAS"/>
    <property type="match status" value="1"/>
</dbReference>
<dbReference type="GO" id="GO:0043565">
    <property type="term" value="F:sequence-specific DNA binding"/>
    <property type="evidence" value="ECO:0007669"/>
    <property type="project" value="InterPro"/>
</dbReference>